<evidence type="ECO:0000313" key="5">
    <source>
        <dbReference type="Proteomes" id="UP001221898"/>
    </source>
</evidence>
<keyword evidence="1" id="KW-0175">Coiled coil</keyword>
<dbReference type="InterPro" id="IPR052451">
    <property type="entry name" value="Ser/Thr_kinase-like"/>
</dbReference>
<dbReference type="EMBL" id="JAINUG010000008">
    <property type="protein sequence ID" value="KAJ8415906.1"/>
    <property type="molecule type" value="Genomic_DNA"/>
</dbReference>
<gene>
    <name evidence="4" type="ORF">AAFF_G00404630</name>
</gene>
<dbReference type="FunFam" id="1.10.510.10:FF:000518">
    <property type="entry name" value="serine/threonine-protein kinase 31 isoform X1"/>
    <property type="match status" value="1"/>
</dbReference>
<dbReference type="SUPFAM" id="SSF63748">
    <property type="entry name" value="Tudor/PWWP/MBT"/>
    <property type="match status" value="1"/>
</dbReference>
<dbReference type="AlphaFoldDB" id="A0AAD7T7J5"/>
<feature type="domain" description="Tudor" evidence="3">
    <location>
        <begin position="102"/>
        <end position="160"/>
    </location>
</feature>
<dbReference type="PROSITE" id="PS50304">
    <property type="entry name" value="TUDOR"/>
    <property type="match status" value="1"/>
</dbReference>
<dbReference type="PANTHER" id="PTHR48008:SF6">
    <property type="entry name" value="LEUCINE-RICH REPEAT RECEPTOR-LIKE PROTEIN KINASE IMK3-RELATED"/>
    <property type="match status" value="1"/>
</dbReference>
<name>A0AAD7T7J5_9TELE</name>
<reference evidence="4" key="1">
    <citation type="journal article" date="2023" name="Science">
        <title>Genome structures resolve the early diversification of teleost fishes.</title>
        <authorList>
            <person name="Parey E."/>
            <person name="Louis A."/>
            <person name="Montfort J."/>
            <person name="Bouchez O."/>
            <person name="Roques C."/>
            <person name="Iampietro C."/>
            <person name="Lluch J."/>
            <person name="Castinel A."/>
            <person name="Donnadieu C."/>
            <person name="Desvignes T."/>
            <person name="Floi Bucao C."/>
            <person name="Jouanno E."/>
            <person name="Wen M."/>
            <person name="Mejri S."/>
            <person name="Dirks R."/>
            <person name="Jansen H."/>
            <person name="Henkel C."/>
            <person name="Chen W.J."/>
            <person name="Zahm M."/>
            <person name="Cabau C."/>
            <person name="Klopp C."/>
            <person name="Thompson A.W."/>
            <person name="Robinson-Rechavi M."/>
            <person name="Braasch I."/>
            <person name="Lecointre G."/>
            <person name="Bobe J."/>
            <person name="Postlethwait J.H."/>
            <person name="Berthelot C."/>
            <person name="Roest Crollius H."/>
            <person name="Guiguen Y."/>
        </authorList>
    </citation>
    <scope>NUCLEOTIDE SEQUENCE</scope>
    <source>
        <strain evidence="4">NC1722</strain>
    </source>
</reference>
<dbReference type="Pfam" id="PF00069">
    <property type="entry name" value="Pkinase"/>
    <property type="match status" value="1"/>
</dbReference>
<dbReference type="CDD" id="cd20430">
    <property type="entry name" value="Tudor_TDRD8"/>
    <property type="match status" value="1"/>
</dbReference>
<keyword evidence="5" id="KW-1185">Reference proteome</keyword>
<dbReference type="Gene3D" id="2.40.50.90">
    <property type="match status" value="1"/>
</dbReference>
<dbReference type="InterPro" id="IPR035437">
    <property type="entry name" value="SNase_OB-fold_sf"/>
</dbReference>
<proteinExistence type="predicted"/>
<dbReference type="InterPro" id="IPR011009">
    <property type="entry name" value="Kinase-like_dom_sf"/>
</dbReference>
<evidence type="ECO:0000313" key="4">
    <source>
        <dbReference type="EMBL" id="KAJ8415906.1"/>
    </source>
</evidence>
<dbReference type="SUPFAM" id="SSF56112">
    <property type="entry name" value="Protein kinase-like (PK-like)"/>
    <property type="match status" value="1"/>
</dbReference>
<dbReference type="FunFam" id="2.30.30.140:FF:000018">
    <property type="entry name" value="Serine/threonine-protein kinase 31"/>
    <property type="match status" value="1"/>
</dbReference>
<dbReference type="Proteomes" id="UP001221898">
    <property type="component" value="Unassembled WGS sequence"/>
</dbReference>
<evidence type="ECO:0000259" key="2">
    <source>
        <dbReference type="PROSITE" id="PS50011"/>
    </source>
</evidence>
<evidence type="ECO:0000259" key="3">
    <source>
        <dbReference type="PROSITE" id="PS50304"/>
    </source>
</evidence>
<dbReference type="GO" id="GO:0004672">
    <property type="term" value="F:protein kinase activity"/>
    <property type="evidence" value="ECO:0007669"/>
    <property type="project" value="InterPro"/>
</dbReference>
<sequence>MTLDCMRVQQGGAWTQLSTSQQAPPQGVTYLSRTGEVFVVLEALKLMDKSKSEPEKMELLGVTHVMDAITFWAQNVSEDQAAEKMINALSEKCPVAQKLMGNPSLQKIYGALFSEDGCWYRCKVLQQTEDKFQVAYIDYGNMEAVSRSALVELPEDLQIVSLAKKYKFWGFHVSSDQDSPHFLQGKTFLHNLIYGKKLRIQKKSVCFDGTILVQAFQGNLDIGEEVLKMKFARLSLSGTSPHPSRLLQDPSALWPHRMVERGEIGTTGCPGSMPKLLPAFPDQKPQALKEKGTTTALQPANLLRKKMDQELVEENERLISERSSQQQSALLLERELRDARGDLQVQRVKMGAVKEVKETEKLKEEKNTLQQNIDNLQNQLREAKLALQSAQQEVLMNAGEAERRLETAVGDKLGKLAEKVDSVRKVRECSPSSTVGDRLQQVITIVTNNGISIPVAMEKLEVAWKEYSHVQEMLKACQMQREELVNLIDRRNMVRRAFAVAVDDYIQEVDGLPISERMDMLEHVGASLTAIFGSFSTEDVGEQAFDQFSEWKSQKQQESQSVREKTDEALETLCSVFGNLGEFFCLSSKTSVRLSDVTAGVDALLKRAELDVCKELEVSHTEQKDQDVQIVCSAFSKVMQQIQREQSLVFSIREKYLLNLQFKEEVHQWQHNTPNADKVFLIKKRIKSLRSQLRWRLVEEGSLEEADEQDLTLMAKKKEEIAETRNALFHEISLEKEEYGKLSILVKGGFPELPMLYPEADIPSYMSSEGLLMKSLDRDMFDAEPMWELSGRRPLVCTEFQGQRVILKGYSIDEVAEARMLEQASAYHRARTFSEEQSGLLPLVALFLGKSDPLAYVMVPYFAGGSLKVVQKSSPLTTSEIVAVMRGVARGLQMLHGFDITHGSLHPSNAFVLNREHGVVGDFDFTKTTEQRAVDSEMVVGSLSLVAPEVRRGQSPSQSCDMYAFGCLMLWLHFSEFTCTLKPDGLTPDTSELKLDPELSGLLSKLLVCSGRITATEVLSDDYFLGGGV</sequence>
<evidence type="ECO:0000256" key="1">
    <source>
        <dbReference type="SAM" id="Coils"/>
    </source>
</evidence>
<dbReference type="Pfam" id="PF00567">
    <property type="entry name" value="TUDOR"/>
    <property type="match status" value="1"/>
</dbReference>
<organism evidence="4 5">
    <name type="scientific">Aldrovandia affinis</name>
    <dbReference type="NCBI Taxonomy" id="143900"/>
    <lineage>
        <taxon>Eukaryota</taxon>
        <taxon>Metazoa</taxon>
        <taxon>Chordata</taxon>
        <taxon>Craniata</taxon>
        <taxon>Vertebrata</taxon>
        <taxon>Euteleostomi</taxon>
        <taxon>Actinopterygii</taxon>
        <taxon>Neopterygii</taxon>
        <taxon>Teleostei</taxon>
        <taxon>Notacanthiformes</taxon>
        <taxon>Halosauridae</taxon>
        <taxon>Aldrovandia</taxon>
    </lineage>
</organism>
<dbReference type="InterPro" id="IPR000719">
    <property type="entry name" value="Prot_kinase_dom"/>
</dbReference>
<dbReference type="PANTHER" id="PTHR48008">
    <property type="entry name" value="LEUCINE-RICH REPEAT RECEPTOR-LIKE PROTEIN KINASE IMK3-RELATED"/>
    <property type="match status" value="1"/>
</dbReference>
<comment type="caution">
    <text evidence="4">The sequence shown here is derived from an EMBL/GenBank/DDBJ whole genome shotgun (WGS) entry which is preliminary data.</text>
</comment>
<dbReference type="GO" id="GO:0005524">
    <property type="term" value="F:ATP binding"/>
    <property type="evidence" value="ECO:0007669"/>
    <property type="project" value="InterPro"/>
</dbReference>
<dbReference type="Gene3D" id="2.30.30.140">
    <property type="match status" value="1"/>
</dbReference>
<dbReference type="InterPro" id="IPR002999">
    <property type="entry name" value="Tudor"/>
</dbReference>
<feature type="domain" description="Protein kinase" evidence="2">
    <location>
        <begin position="739"/>
        <end position="1024"/>
    </location>
</feature>
<dbReference type="SMART" id="SM00220">
    <property type="entry name" value="S_TKc"/>
    <property type="match status" value="1"/>
</dbReference>
<dbReference type="InterPro" id="IPR047383">
    <property type="entry name" value="Tudor_TDRD8"/>
</dbReference>
<accession>A0AAD7T7J5</accession>
<dbReference type="SMART" id="SM00333">
    <property type="entry name" value="TUDOR"/>
    <property type="match status" value="1"/>
</dbReference>
<dbReference type="PROSITE" id="PS50011">
    <property type="entry name" value="PROTEIN_KINASE_DOM"/>
    <property type="match status" value="1"/>
</dbReference>
<evidence type="ECO:0008006" key="6">
    <source>
        <dbReference type="Google" id="ProtNLM"/>
    </source>
</evidence>
<protein>
    <recommendedName>
        <fullName evidence="6">Serine/threonine-protein kinase 31</fullName>
    </recommendedName>
</protein>
<dbReference type="Gene3D" id="1.10.510.10">
    <property type="entry name" value="Transferase(Phosphotransferase) domain 1"/>
    <property type="match status" value="1"/>
</dbReference>
<feature type="coiled-coil region" evidence="1">
    <location>
        <begin position="352"/>
        <end position="393"/>
    </location>
</feature>